<feature type="transmembrane region" description="Helical" evidence="5">
    <location>
        <begin position="182"/>
        <end position="200"/>
    </location>
</feature>
<evidence type="ECO:0000256" key="5">
    <source>
        <dbReference type="SAM" id="Phobius"/>
    </source>
</evidence>
<evidence type="ECO:0000256" key="2">
    <source>
        <dbReference type="ARBA" id="ARBA00022692"/>
    </source>
</evidence>
<organism evidence="6 7">
    <name type="scientific">Tritrichomonas musculus</name>
    <dbReference type="NCBI Taxonomy" id="1915356"/>
    <lineage>
        <taxon>Eukaryota</taxon>
        <taxon>Metamonada</taxon>
        <taxon>Parabasalia</taxon>
        <taxon>Tritrichomonadida</taxon>
        <taxon>Tritrichomonadidae</taxon>
        <taxon>Tritrichomonas</taxon>
    </lineage>
</organism>
<evidence type="ECO:0000256" key="3">
    <source>
        <dbReference type="ARBA" id="ARBA00022989"/>
    </source>
</evidence>
<feature type="transmembrane region" description="Helical" evidence="5">
    <location>
        <begin position="241"/>
        <end position="264"/>
    </location>
</feature>
<feature type="transmembrane region" description="Helical" evidence="5">
    <location>
        <begin position="32"/>
        <end position="53"/>
    </location>
</feature>
<feature type="transmembrane region" description="Helical" evidence="5">
    <location>
        <begin position="148"/>
        <end position="170"/>
    </location>
</feature>
<keyword evidence="3 5" id="KW-1133">Transmembrane helix</keyword>
<gene>
    <name evidence="6" type="ORF">M9Y10_011099</name>
</gene>
<keyword evidence="2 5" id="KW-0812">Transmembrane</keyword>
<evidence type="ECO:0000313" key="6">
    <source>
        <dbReference type="EMBL" id="KAK8865543.1"/>
    </source>
</evidence>
<feature type="transmembrane region" description="Helical" evidence="5">
    <location>
        <begin position="106"/>
        <end position="127"/>
    </location>
</feature>
<dbReference type="Gene3D" id="1.20.1280.290">
    <property type="match status" value="1"/>
</dbReference>
<name>A0ABR2IMH0_9EUKA</name>
<comment type="caution">
    <text evidence="6">The sequence shown here is derived from an EMBL/GenBank/DDBJ whole genome shotgun (WGS) entry which is preliminary data.</text>
</comment>
<proteinExistence type="predicted"/>
<reference evidence="6 7" key="1">
    <citation type="submission" date="2024-04" db="EMBL/GenBank/DDBJ databases">
        <title>Tritrichomonas musculus Genome.</title>
        <authorList>
            <person name="Alves-Ferreira E."/>
            <person name="Grigg M."/>
            <person name="Lorenzi H."/>
            <person name="Galac M."/>
        </authorList>
    </citation>
    <scope>NUCLEOTIDE SEQUENCE [LARGE SCALE GENOMIC DNA]</scope>
    <source>
        <strain evidence="6 7">EAF2021</strain>
    </source>
</reference>
<keyword evidence="7" id="KW-1185">Reference proteome</keyword>
<sequence>MNSDHHGYDYSFSGFNDYTSQMNTASSGIWKVVGYALFFGTIISLVPQIYLLIKRRSSYGINPMTPFVSNFGQFILLLNIICLRSSDFLAFIQVNFFQSLPRLMTFINAFALWIFYLPVIVLTTIFFDREHRTNRTRKHMQNEWKFNLFFIFLNVFCSLLILSCFFFLVFATGIGSRKVTKIGKIFGTITVISVVIQYLPQFITTCRIRDNGSFSLLLLAIQAPGGTISAIFMAIGQSDHWSTWMSTFAASVQQFCLLFLCIIFKLQKRRKAKYDVPLLSQISSTPSVVDPALSDKRYLE</sequence>
<dbReference type="Proteomes" id="UP001470230">
    <property type="component" value="Unassembled WGS sequence"/>
</dbReference>
<dbReference type="SMART" id="SM00679">
    <property type="entry name" value="CTNS"/>
    <property type="match status" value="2"/>
</dbReference>
<feature type="transmembrane region" description="Helical" evidence="5">
    <location>
        <begin position="212"/>
        <end position="235"/>
    </location>
</feature>
<evidence type="ECO:0000256" key="1">
    <source>
        <dbReference type="ARBA" id="ARBA00004141"/>
    </source>
</evidence>
<accession>A0ABR2IMH0</accession>
<dbReference type="EMBL" id="JAPFFF010000016">
    <property type="protein sequence ID" value="KAK8865543.1"/>
    <property type="molecule type" value="Genomic_DNA"/>
</dbReference>
<evidence type="ECO:0000256" key="4">
    <source>
        <dbReference type="ARBA" id="ARBA00023136"/>
    </source>
</evidence>
<dbReference type="InterPro" id="IPR006603">
    <property type="entry name" value="PQ-loop_rpt"/>
</dbReference>
<evidence type="ECO:0000313" key="7">
    <source>
        <dbReference type="Proteomes" id="UP001470230"/>
    </source>
</evidence>
<protein>
    <recommendedName>
        <fullName evidence="8">PQ loop repeat family protein</fullName>
    </recommendedName>
</protein>
<keyword evidence="4 5" id="KW-0472">Membrane</keyword>
<comment type="subcellular location">
    <subcellularLocation>
        <location evidence="1">Membrane</location>
        <topology evidence="1">Multi-pass membrane protein</topology>
    </subcellularLocation>
</comment>
<dbReference type="Pfam" id="PF04193">
    <property type="entry name" value="PQ-loop"/>
    <property type="match status" value="2"/>
</dbReference>
<evidence type="ECO:0008006" key="8">
    <source>
        <dbReference type="Google" id="ProtNLM"/>
    </source>
</evidence>